<proteinExistence type="predicted"/>
<evidence type="ECO:0000313" key="2">
    <source>
        <dbReference type="Proteomes" id="UP001501747"/>
    </source>
</evidence>
<sequence length="80" mass="9177">MWRKYRTQMGLTRSEFYDYLVGADFGCALSISSPRALPDPYSLAWLRDHAHFQPPQSYRFLSDADPEPLRALIPAGRSSQ</sequence>
<comment type="caution">
    <text evidence="1">The sequence shown here is derived from an EMBL/GenBank/DDBJ whole genome shotgun (WGS) entry which is preliminary data.</text>
</comment>
<evidence type="ECO:0008006" key="3">
    <source>
        <dbReference type="Google" id="ProtNLM"/>
    </source>
</evidence>
<gene>
    <name evidence="1" type="ORF">GCM10022247_05240</name>
</gene>
<keyword evidence="2" id="KW-1185">Reference proteome</keyword>
<accession>A0ABP7QXL0</accession>
<organism evidence="1 2">
    <name type="scientific">Allokutzneria multivorans</name>
    <dbReference type="NCBI Taxonomy" id="1142134"/>
    <lineage>
        <taxon>Bacteria</taxon>
        <taxon>Bacillati</taxon>
        <taxon>Actinomycetota</taxon>
        <taxon>Actinomycetes</taxon>
        <taxon>Pseudonocardiales</taxon>
        <taxon>Pseudonocardiaceae</taxon>
        <taxon>Allokutzneria</taxon>
    </lineage>
</organism>
<name>A0ABP7QXL0_9PSEU</name>
<reference evidence="2" key="1">
    <citation type="journal article" date="2019" name="Int. J. Syst. Evol. Microbiol.">
        <title>The Global Catalogue of Microorganisms (GCM) 10K type strain sequencing project: providing services to taxonomists for standard genome sequencing and annotation.</title>
        <authorList>
            <consortium name="The Broad Institute Genomics Platform"/>
            <consortium name="The Broad Institute Genome Sequencing Center for Infectious Disease"/>
            <person name="Wu L."/>
            <person name="Ma J."/>
        </authorList>
    </citation>
    <scope>NUCLEOTIDE SEQUENCE [LARGE SCALE GENOMIC DNA]</scope>
    <source>
        <strain evidence="2">JCM 17342</strain>
    </source>
</reference>
<dbReference type="EMBL" id="BAABAL010000004">
    <property type="protein sequence ID" value="GAA3989579.1"/>
    <property type="molecule type" value="Genomic_DNA"/>
</dbReference>
<dbReference type="Proteomes" id="UP001501747">
    <property type="component" value="Unassembled WGS sequence"/>
</dbReference>
<evidence type="ECO:0000313" key="1">
    <source>
        <dbReference type="EMBL" id="GAA3989579.1"/>
    </source>
</evidence>
<protein>
    <recommendedName>
        <fullName evidence="3">Transcriptional regulator</fullName>
    </recommendedName>
</protein>